<proteinExistence type="predicted"/>
<dbReference type="Proteomes" id="UP000184420">
    <property type="component" value="Unassembled WGS sequence"/>
</dbReference>
<keyword evidence="2" id="KW-1185">Reference proteome</keyword>
<organism evidence="1 2">
    <name type="scientific">Chitinophaga jiangningensis</name>
    <dbReference type="NCBI Taxonomy" id="1419482"/>
    <lineage>
        <taxon>Bacteria</taxon>
        <taxon>Pseudomonadati</taxon>
        <taxon>Bacteroidota</taxon>
        <taxon>Chitinophagia</taxon>
        <taxon>Chitinophagales</taxon>
        <taxon>Chitinophagaceae</taxon>
        <taxon>Chitinophaga</taxon>
    </lineage>
</organism>
<dbReference type="EMBL" id="FRBL01000002">
    <property type="protein sequence ID" value="SHL10669.1"/>
    <property type="molecule type" value="Genomic_DNA"/>
</dbReference>
<dbReference type="AlphaFoldDB" id="A0A1M6XXS4"/>
<sequence length="141" mass="16759">MNYMSIPDGAMRWSGSREEFIEFVMIVADFCICSDEKYLAINKQDFFSLCDALGNDLSVFFKVDISPHTCFSDFRKNTTIDNRFTKRIISLMKRLRDDEQFLLFLYEQKIMPSIEYISEETIKWNNAEKIATLLWLYISQR</sequence>
<reference evidence="1 2" key="1">
    <citation type="submission" date="2016-11" db="EMBL/GenBank/DDBJ databases">
        <authorList>
            <person name="Jaros S."/>
            <person name="Januszkiewicz K."/>
            <person name="Wedrychowicz H."/>
        </authorList>
    </citation>
    <scope>NUCLEOTIDE SEQUENCE [LARGE SCALE GENOMIC DNA]</scope>
    <source>
        <strain evidence="1 2">DSM 27406</strain>
    </source>
</reference>
<evidence type="ECO:0000313" key="2">
    <source>
        <dbReference type="Proteomes" id="UP000184420"/>
    </source>
</evidence>
<evidence type="ECO:0000313" key="1">
    <source>
        <dbReference type="EMBL" id="SHL10669.1"/>
    </source>
</evidence>
<accession>A0A1M6XXS4</accession>
<gene>
    <name evidence="1" type="ORF">SAMN05444266_10262</name>
</gene>
<protein>
    <submittedName>
        <fullName evidence="1">Uncharacterized protein</fullName>
    </submittedName>
</protein>
<name>A0A1M6XXS4_9BACT</name>